<evidence type="ECO:0000313" key="2">
    <source>
        <dbReference type="EMBL" id="GFH22367.1"/>
    </source>
</evidence>
<sequence length="138" mass="14067">MVPQSCSLGLTPDEGVMPFDYAASLPTADWVPSSTWAERVSHGRSSAFVPTLLPHSSTMPSSMAGAEGSSVRAGSVMGGSVRAETVYFSQGPGSGGDKGGPQRAASGREERARAGGLALVVRPVAEEGDTAKAKSEEV</sequence>
<comment type="caution">
    <text evidence="2">The sequence shown here is derived from an EMBL/GenBank/DDBJ whole genome shotgun (WGS) entry which is preliminary data.</text>
</comment>
<evidence type="ECO:0000256" key="1">
    <source>
        <dbReference type="SAM" id="MobiDB-lite"/>
    </source>
</evidence>
<accession>A0A699ZI15</accession>
<name>A0A699ZI15_HAELA</name>
<dbReference type="EMBL" id="BLLF01002026">
    <property type="protein sequence ID" value="GFH22367.1"/>
    <property type="molecule type" value="Genomic_DNA"/>
</dbReference>
<feature type="compositionally biased region" description="Basic and acidic residues" evidence="1">
    <location>
        <begin position="129"/>
        <end position="138"/>
    </location>
</feature>
<dbReference type="Proteomes" id="UP000485058">
    <property type="component" value="Unassembled WGS sequence"/>
</dbReference>
<feature type="region of interest" description="Disordered" evidence="1">
    <location>
        <begin position="84"/>
        <end position="138"/>
    </location>
</feature>
<dbReference type="AlphaFoldDB" id="A0A699ZI15"/>
<evidence type="ECO:0000313" key="3">
    <source>
        <dbReference type="Proteomes" id="UP000485058"/>
    </source>
</evidence>
<reference evidence="2 3" key="1">
    <citation type="submission" date="2020-02" db="EMBL/GenBank/DDBJ databases">
        <title>Draft genome sequence of Haematococcus lacustris strain NIES-144.</title>
        <authorList>
            <person name="Morimoto D."/>
            <person name="Nakagawa S."/>
            <person name="Yoshida T."/>
            <person name="Sawayama S."/>
        </authorList>
    </citation>
    <scope>NUCLEOTIDE SEQUENCE [LARGE SCALE GENOMIC DNA]</scope>
    <source>
        <strain evidence="2 3">NIES-144</strain>
    </source>
</reference>
<gene>
    <name evidence="2" type="ORF">HaLaN_19823</name>
</gene>
<proteinExistence type="predicted"/>
<organism evidence="2 3">
    <name type="scientific">Haematococcus lacustris</name>
    <name type="common">Green alga</name>
    <name type="synonym">Haematococcus pluvialis</name>
    <dbReference type="NCBI Taxonomy" id="44745"/>
    <lineage>
        <taxon>Eukaryota</taxon>
        <taxon>Viridiplantae</taxon>
        <taxon>Chlorophyta</taxon>
        <taxon>core chlorophytes</taxon>
        <taxon>Chlorophyceae</taxon>
        <taxon>CS clade</taxon>
        <taxon>Chlamydomonadales</taxon>
        <taxon>Haematococcaceae</taxon>
        <taxon>Haematococcus</taxon>
    </lineage>
</organism>
<protein>
    <submittedName>
        <fullName evidence="2">Uncharacterized protein</fullName>
    </submittedName>
</protein>
<keyword evidence="3" id="KW-1185">Reference proteome</keyword>